<proteinExistence type="predicted"/>
<feature type="compositionally biased region" description="Basic residues" evidence="1">
    <location>
        <begin position="118"/>
        <end position="131"/>
    </location>
</feature>
<evidence type="ECO:0000256" key="1">
    <source>
        <dbReference type="SAM" id="MobiDB-lite"/>
    </source>
</evidence>
<dbReference type="AlphaFoldDB" id="A0A3L8PX29"/>
<evidence type="ECO:0000313" key="2">
    <source>
        <dbReference type="EMBL" id="RLV58602.1"/>
    </source>
</evidence>
<keyword evidence="3" id="KW-1185">Reference proteome</keyword>
<feature type="region of interest" description="Disordered" evidence="1">
    <location>
        <begin position="105"/>
        <end position="131"/>
    </location>
</feature>
<gene>
    <name evidence="2" type="ORF">D5018_16405</name>
</gene>
<organism evidence="2 3">
    <name type="scientific">Parashewanella curva</name>
    <dbReference type="NCBI Taxonomy" id="2338552"/>
    <lineage>
        <taxon>Bacteria</taxon>
        <taxon>Pseudomonadati</taxon>
        <taxon>Pseudomonadota</taxon>
        <taxon>Gammaproteobacteria</taxon>
        <taxon>Alteromonadales</taxon>
        <taxon>Shewanellaceae</taxon>
        <taxon>Parashewanella</taxon>
    </lineage>
</organism>
<accession>A0A3L8PX29</accession>
<dbReference type="Proteomes" id="UP000281474">
    <property type="component" value="Unassembled WGS sequence"/>
</dbReference>
<dbReference type="OrthoDB" id="9913054at2"/>
<comment type="caution">
    <text evidence="2">The sequence shown here is derived from an EMBL/GenBank/DDBJ whole genome shotgun (WGS) entry which is preliminary data.</text>
</comment>
<sequence length="131" mass="15302">MKQLLLSDSTEKANEAMNQLNELCGPNHNPFSVQQVVGVQESTYAYYFNSEKGRGHSTPIHQLNVPNISDSTTMEGVRRAEWRPVYDFRQLTDLRIQAYQLLEKENKPLRQEQMNTKERKRMSKQSKPVFK</sequence>
<reference evidence="2 3" key="1">
    <citation type="submission" date="2018-09" db="EMBL/GenBank/DDBJ databases">
        <title>Phylogeny of the Shewanellaceae, and recommendation for two new genera, Pseudoshewanella and Parashewanella.</title>
        <authorList>
            <person name="Wang G."/>
        </authorList>
    </citation>
    <scope>NUCLEOTIDE SEQUENCE [LARGE SCALE GENOMIC DNA]</scope>
    <source>
        <strain evidence="2 3">C51</strain>
    </source>
</reference>
<dbReference type="EMBL" id="QZEI01000063">
    <property type="protein sequence ID" value="RLV58602.1"/>
    <property type="molecule type" value="Genomic_DNA"/>
</dbReference>
<evidence type="ECO:0000313" key="3">
    <source>
        <dbReference type="Proteomes" id="UP000281474"/>
    </source>
</evidence>
<protein>
    <submittedName>
        <fullName evidence="2">Uncharacterized protein</fullName>
    </submittedName>
</protein>
<dbReference type="RefSeq" id="WP_121840077.1">
    <property type="nucleotide sequence ID" value="NZ_ML014812.1"/>
</dbReference>
<name>A0A3L8PX29_9GAMM</name>